<dbReference type="EMBL" id="MVCE01000002">
    <property type="protein sequence ID" value="PGF35133.1"/>
    <property type="molecule type" value="Genomic_DNA"/>
</dbReference>
<keyword evidence="2" id="KW-0813">Transport</keyword>
<dbReference type="Gene3D" id="3.40.50.300">
    <property type="entry name" value="P-loop containing nucleotide triphosphate hydrolases"/>
    <property type="match status" value="1"/>
</dbReference>
<dbReference type="FunFam" id="3.40.50.300:FF:000854">
    <property type="entry name" value="Multidrug ABC transporter ATP-binding protein"/>
    <property type="match status" value="1"/>
</dbReference>
<feature type="transmembrane region" description="Helical" evidence="9">
    <location>
        <begin position="147"/>
        <end position="167"/>
    </location>
</feature>
<dbReference type="Proteomes" id="UP000226191">
    <property type="component" value="Unassembled WGS sequence"/>
</dbReference>
<proteinExistence type="predicted"/>
<feature type="transmembrane region" description="Helical" evidence="9">
    <location>
        <begin position="57"/>
        <end position="80"/>
    </location>
</feature>
<dbReference type="Pfam" id="PF00664">
    <property type="entry name" value="ABC_membrane"/>
    <property type="match status" value="1"/>
</dbReference>
<dbReference type="Gene3D" id="1.20.1560.10">
    <property type="entry name" value="ABC transporter type 1, transmembrane domain"/>
    <property type="match status" value="1"/>
</dbReference>
<dbReference type="Pfam" id="PF00005">
    <property type="entry name" value="ABC_tran"/>
    <property type="match status" value="1"/>
</dbReference>
<gene>
    <name evidence="12" type="ORF">B1B09_05935</name>
</gene>
<organism evidence="12 13">
    <name type="scientific">Cutibacterium acnes</name>
    <name type="common">Propionibacterium acnes</name>
    <dbReference type="NCBI Taxonomy" id="1747"/>
    <lineage>
        <taxon>Bacteria</taxon>
        <taxon>Bacillati</taxon>
        <taxon>Actinomycetota</taxon>
        <taxon>Actinomycetes</taxon>
        <taxon>Propionibacteriales</taxon>
        <taxon>Propionibacteriaceae</taxon>
        <taxon>Cutibacterium</taxon>
    </lineage>
</organism>
<keyword evidence="8 9" id="KW-0472">Membrane</keyword>
<keyword evidence="5" id="KW-0547">Nucleotide-binding</keyword>
<feature type="transmembrane region" description="Helical" evidence="9">
    <location>
        <begin position="225"/>
        <end position="248"/>
    </location>
</feature>
<reference evidence="12 13" key="1">
    <citation type="submission" date="2017-02" db="EMBL/GenBank/DDBJ databases">
        <title>Prevalence of linear plasmids in Cutibacterium acnes isolates obtained from cancerous prostatic tissue.</title>
        <authorList>
            <person name="Davidsson S."/>
            <person name="Bruggemann H."/>
        </authorList>
    </citation>
    <scope>NUCLEOTIDE SEQUENCE [LARGE SCALE GENOMIC DNA]</scope>
    <source>
        <strain evidence="12 13">11-78</strain>
    </source>
</reference>
<name>A0AA44QK20_CUTAC</name>
<dbReference type="PROSITE" id="PS50893">
    <property type="entry name" value="ABC_TRANSPORTER_2"/>
    <property type="match status" value="1"/>
</dbReference>
<feature type="transmembrane region" description="Helical" evidence="9">
    <location>
        <begin position="12"/>
        <end position="37"/>
    </location>
</feature>
<dbReference type="GO" id="GO:0015421">
    <property type="term" value="F:ABC-type oligopeptide transporter activity"/>
    <property type="evidence" value="ECO:0007669"/>
    <property type="project" value="TreeGrafter"/>
</dbReference>
<dbReference type="PROSITE" id="PS00211">
    <property type="entry name" value="ABC_TRANSPORTER_1"/>
    <property type="match status" value="1"/>
</dbReference>
<dbReference type="RefSeq" id="WP_098827417.1">
    <property type="nucleotide sequence ID" value="NZ_JANDKO010000002.1"/>
</dbReference>
<dbReference type="GO" id="GO:0016887">
    <property type="term" value="F:ATP hydrolysis activity"/>
    <property type="evidence" value="ECO:0007669"/>
    <property type="project" value="InterPro"/>
</dbReference>
<accession>A0AA44QK20</accession>
<dbReference type="InterPro" id="IPR011527">
    <property type="entry name" value="ABC1_TM_dom"/>
</dbReference>
<dbReference type="SUPFAM" id="SSF90123">
    <property type="entry name" value="ABC transporter transmembrane region"/>
    <property type="match status" value="1"/>
</dbReference>
<keyword evidence="6 12" id="KW-0067">ATP-binding</keyword>
<evidence type="ECO:0000256" key="6">
    <source>
        <dbReference type="ARBA" id="ARBA00022840"/>
    </source>
</evidence>
<feature type="domain" description="ABC transmembrane type-1" evidence="11">
    <location>
        <begin position="18"/>
        <end position="287"/>
    </location>
</feature>
<dbReference type="PROSITE" id="PS50929">
    <property type="entry name" value="ABC_TM1F"/>
    <property type="match status" value="1"/>
</dbReference>
<evidence type="ECO:0000256" key="7">
    <source>
        <dbReference type="ARBA" id="ARBA00022989"/>
    </source>
</evidence>
<feature type="domain" description="ABC transporter" evidence="10">
    <location>
        <begin position="322"/>
        <end position="557"/>
    </location>
</feature>
<dbReference type="SMART" id="SM00382">
    <property type="entry name" value="AAA"/>
    <property type="match status" value="1"/>
</dbReference>
<evidence type="ECO:0000256" key="5">
    <source>
        <dbReference type="ARBA" id="ARBA00022741"/>
    </source>
</evidence>
<dbReference type="InterPro" id="IPR017871">
    <property type="entry name" value="ABC_transporter-like_CS"/>
</dbReference>
<sequence length="565" mass="61461">MLAKLVTRHLKAYRLHVAVIIVMQVCAQIAALSLPTINADIINKGVVTADTGYVTTHSLFMLAIALGQTICQVIAVYLAAQVAMGTGRDIRDAVFTRTLGFSAREINKFGAPSLITRTTNDVQQVQMLVFMTLAMLIGAPIMMMVGIIMVAVILLAIGAGLIVSRMGPLFKRQQKRIDDLNRVVREQITGIRVVRAFARERHEAARFDATSSSLRDIQVNVGRTMAAMFPLVMLIMNLSQIAVFWFAATRIDDGQTEVGILASFTTYLMLILISVMMAVMLIVMWPRASVCANRIEEVLHTSSSLTIDPEPVMALPDAPTLLEFRDVTFSYPGASEPVLHDISFTLARGTTTAIIGSTGSGKSTLVNLIPRLVDVTHGQVLVNGTDVRRYDPETLWSCIGLVPQRPYLFGGTVASNLRDGRCDATDEELWNALHVAQSDDFVSHMDGKLEATITQGGTNVSGGQRQRLSIARALVKDPDIYIFDDASSALDVATDSRLRAALETNHGDAAMLIVAQRVSTIRNADQILVLDAGHIVGRGTHDELIKSCPTYLEIVDSQLSVEEAA</sequence>
<keyword evidence="7 9" id="KW-1133">Transmembrane helix</keyword>
<dbReference type="PANTHER" id="PTHR43394:SF1">
    <property type="entry name" value="ATP-BINDING CASSETTE SUB-FAMILY B MEMBER 10, MITOCHONDRIAL"/>
    <property type="match status" value="1"/>
</dbReference>
<protein>
    <submittedName>
        <fullName evidence="12">Multidrug ABC transporter ATP-binding protein</fullName>
    </submittedName>
</protein>
<dbReference type="InterPro" id="IPR003439">
    <property type="entry name" value="ABC_transporter-like_ATP-bd"/>
</dbReference>
<dbReference type="InterPro" id="IPR027417">
    <property type="entry name" value="P-loop_NTPase"/>
</dbReference>
<dbReference type="GO" id="GO:0005524">
    <property type="term" value="F:ATP binding"/>
    <property type="evidence" value="ECO:0007669"/>
    <property type="project" value="UniProtKB-KW"/>
</dbReference>
<evidence type="ECO:0000256" key="8">
    <source>
        <dbReference type="ARBA" id="ARBA00023136"/>
    </source>
</evidence>
<comment type="caution">
    <text evidence="12">The sequence shown here is derived from an EMBL/GenBank/DDBJ whole genome shotgun (WGS) entry which is preliminary data.</text>
</comment>
<dbReference type="AlphaFoldDB" id="A0AA44QK20"/>
<dbReference type="PANTHER" id="PTHR43394">
    <property type="entry name" value="ATP-DEPENDENT PERMEASE MDL1, MITOCHONDRIAL"/>
    <property type="match status" value="1"/>
</dbReference>
<feature type="transmembrane region" description="Helical" evidence="9">
    <location>
        <begin position="260"/>
        <end position="285"/>
    </location>
</feature>
<dbReference type="SUPFAM" id="SSF52540">
    <property type="entry name" value="P-loop containing nucleoside triphosphate hydrolases"/>
    <property type="match status" value="1"/>
</dbReference>
<comment type="subcellular location">
    <subcellularLocation>
        <location evidence="1">Cell membrane</location>
        <topology evidence="1">Multi-pass membrane protein</topology>
    </subcellularLocation>
</comment>
<evidence type="ECO:0000313" key="13">
    <source>
        <dbReference type="Proteomes" id="UP000226191"/>
    </source>
</evidence>
<dbReference type="GO" id="GO:0005886">
    <property type="term" value="C:plasma membrane"/>
    <property type="evidence" value="ECO:0007669"/>
    <property type="project" value="UniProtKB-SubCell"/>
</dbReference>
<dbReference type="InterPro" id="IPR036640">
    <property type="entry name" value="ABC1_TM_sf"/>
</dbReference>
<dbReference type="InterPro" id="IPR003593">
    <property type="entry name" value="AAA+_ATPase"/>
</dbReference>
<evidence type="ECO:0000256" key="9">
    <source>
        <dbReference type="SAM" id="Phobius"/>
    </source>
</evidence>
<evidence type="ECO:0000259" key="10">
    <source>
        <dbReference type="PROSITE" id="PS50893"/>
    </source>
</evidence>
<keyword evidence="3" id="KW-1003">Cell membrane</keyword>
<evidence type="ECO:0000313" key="12">
    <source>
        <dbReference type="EMBL" id="PGF35133.1"/>
    </source>
</evidence>
<evidence type="ECO:0000256" key="1">
    <source>
        <dbReference type="ARBA" id="ARBA00004651"/>
    </source>
</evidence>
<dbReference type="InterPro" id="IPR039421">
    <property type="entry name" value="Type_1_exporter"/>
</dbReference>
<evidence type="ECO:0000256" key="4">
    <source>
        <dbReference type="ARBA" id="ARBA00022692"/>
    </source>
</evidence>
<evidence type="ECO:0000256" key="2">
    <source>
        <dbReference type="ARBA" id="ARBA00022448"/>
    </source>
</evidence>
<keyword evidence="4 9" id="KW-0812">Transmembrane</keyword>
<evidence type="ECO:0000256" key="3">
    <source>
        <dbReference type="ARBA" id="ARBA00022475"/>
    </source>
</evidence>
<evidence type="ECO:0000259" key="11">
    <source>
        <dbReference type="PROSITE" id="PS50929"/>
    </source>
</evidence>
<dbReference type="CDD" id="cd18548">
    <property type="entry name" value="ABC_6TM_Tm287_like"/>
    <property type="match status" value="1"/>
</dbReference>